<proteinExistence type="predicted"/>
<keyword evidence="8" id="KW-0902">Two-component regulatory system</keyword>
<dbReference type="EC" id="2.7.13.3" evidence="2"/>
<feature type="transmembrane region" description="Helical" evidence="9">
    <location>
        <begin position="114"/>
        <end position="133"/>
    </location>
</feature>
<gene>
    <name evidence="11" type="ORF">G7070_06525</name>
</gene>
<keyword evidence="12" id="KW-1185">Reference proteome</keyword>
<keyword evidence="9" id="KW-0812">Transmembrane</keyword>
<feature type="transmembrane region" description="Helical" evidence="9">
    <location>
        <begin position="20"/>
        <end position="41"/>
    </location>
</feature>
<sequence length="384" mass="41769">MQAPPLRRWRGQLPGWLARLGASGFPEAVVATVLFLYFEVFGSNGVGVRGTEFAINVVMSMSAGIVGRWPRAGVIGAAVGLLLMLLNPLEFLRFSALAAFVPLISTGVRGHARLCNIASVGYFVLLVVLTVPISGELRQQLDSAMLWAILIALTRFASHTVDRLRRETRAQAGLRVDALRQQRRGIAHDLHDTVAYSTTTMIMRAEQMKLRATDPELQADLDFIITTGRRSVRDLRGMMETLRRNDPALDTGEVSMWRLVKVSDVIVERVAELAAHGLALQVSAPDDLDSLPESVRETLGKLIVEATSNMVKHAAPGPCRLLIESDAAWVEAVFTNRVDPQLPISDEGLGLLGAAERVEALGGELEATEASGTWIVRAQLPLGE</sequence>
<name>A0A6G7Y584_9ACTN</name>
<accession>A0A6G7Y584</accession>
<comment type="catalytic activity">
    <reaction evidence="1">
        <text>ATP + protein L-histidine = ADP + protein N-phospho-L-histidine.</text>
        <dbReference type="EC" id="2.7.13.3"/>
    </reaction>
</comment>
<dbReference type="GO" id="GO:0016020">
    <property type="term" value="C:membrane"/>
    <property type="evidence" value="ECO:0007669"/>
    <property type="project" value="InterPro"/>
</dbReference>
<keyword evidence="3" id="KW-0597">Phosphoprotein</keyword>
<dbReference type="GO" id="GO:0046983">
    <property type="term" value="F:protein dimerization activity"/>
    <property type="evidence" value="ECO:0007669"/>
    <property type="project" value="InterPro"/>
</dbReference>
<protein>
    <recommendedName>
        <fullName evidence="2">histidine kinase</fullName>
        <ecNumber evidence="2">2.7.13.3</ecNumber>
    </recommendedName>
</protein>
<feature type="domain" description="Signal transduction histidine kinase subgroup 3 dimerisation and phosphoacceptor" evidence="10">
    <location>
        <begin position="183"/>
        <end position="244"/>
    </location>
</feature>
<reference evidence="11 12" key="1">
    <citation type="submission" date="2020-03" db="EMBL/GenBank/DDBJ databases">
        <title>Propioniciclava sp. nov., isolated from Hydrophilus acuminatus.</title>
        <authorList>
            <person name="Hyun D.-W."/>
            <person name="Bae J.-W."/>
        </authorList>
    </citation>
    <scope>NUCLEOTIDE SEQUENCE [LARGE SCALE GENOMIC DNA]</scope>
    <source>
        <strain evidence="11 12">HDW11</strain>
    </source>
</reference>
<dbReference type="InterPro" id="IPR050482">
    <property type="entry name" value="Sensor_HK_TwoCompSys"/>
</dbReference>
<keyword evidence="5" id="KW-0547">Nucleotide-binding</keyword>
<dbReference type="SUPFAM" id="SSF55874">
    <property type="entry name" value="ATPase domain of HSP90 chaperone/DNA topoisomerase II/histidine kinase"/>
    <property type="match status" value="1"/>
</dbReference>
<dbReference type="Gene3D" id="3.30.565.10">
    <property type="entry name" value="Histidine kinase-like ATPase, C-terminal domain"/>
    <property type="match status" value="1"/>
</dbReference>
<evidence type="ECO:0000256" key="7">
    <source>
        <dbReference type="ARBA" id="ARBA00022840"/>
    </source>
</evidence>
<dbReference type="InterPro" id="IPR036890">
    <property type="entry name" value="HATPase_C_sf"/>
</dbReference>
<dbReference type="Gene3D" id="1.20.5.1930">
    <property type="match status" value="1"/>
</dbReference>
<evidence type="ECO:0000256" key="1">
    <source>
        <dbReference type="ARBA" id="ARBA00000085"/>
    </source>
</evidence>
<evidence type="ECO:0000256" key="8">
    <source>
        <dbReference type="ARBA" id="ARBA00023012"/>
    </source>
</evidence>
<evidence type="ECO:0000256" key="5">
    <source>
        <dbReference type="ARBA" id="ARBA00022741"/>
    </source>
</evidence>
<organism evidence="11 12">
    <name type="scientific">Propioniciclava coleopterorum</name>
    <dbReference type="NCBI Taxonomy" id="2714937"/>
    <lineage>
        <taxon>Bacteria</taxon>
        <taxon>Bacillati</taxon>
        <taxon>Actinomycetota</taxon>
        <taxon>Actinomycetes</taxon>
        <taxon>Propionibacteriales</taxon>
        <taxon>Propionibacteriaceae</taxon>
        <taxon>Propioniciclava</taxon>
    </lineage>
</organism>
<keyword evidence="7" id="KW-0067">ATP-binding</keyword>
<dbReference type="Pfam" id="PF07730">
    <property type="entry name" value="HisKA_3"/>
    <property type="match status" value="1"/>
</dbReference>
<evidence type="ECO:0000256" key="6">
    <source>
        <dbReference type="ARBA" id="ARBA00022777"/>
    </source>
</evidence>
<dbReference type="RefSeq" id="WP_166232899.1">
    <property type="nucleotide sequence ID" value="NZ_CP049865.1"/>
</dbReference>
<evidence type="ECO:0000256" key="4">
    <source>
        <dbReference type="ARBA" id="ARBA00022679"/>
    </source>
</evidence>
<evidence type="ECO:0000256" key="9">
    <source>
        <dbReference type="SAM" id="Phobius"/>
    </source>
</evidence>
<dbReference type="Proteomes" id="UP000501058">
    <property type="component" value="Chromosome"/>
</dbReference>
<evidence type="ECO:0000256" key="2">
    <source>
        <dbReference type="ARBA" id="ARBA00012438"/>
    </source>
</evidence>
<feature type="transmembrane region" description="Helical" evidence="9">
    <location>
        <begin position="145"/>
        <end position="161"/>
    </location>
</feature>
<evidence type="ECO:0000259" key="10">
    <source>
        <dbReference type="Pfam" id="PF07730"/>
    </source>
</evidence>
<evidence type="ECO:0000313" key="11">
    <source>
        <dbReference type="EMBL" id="QIK71982.1"/>
    </source>
</evidence>
<dbReference type="PANTHER" id="PTHR24421">
    <property type="entry name" value="NITRATE/NITRITE SENSOR PROTEIN NARX-RELATED"/>
    <property type="match status" value="1"/>
</dbReference>
<keyword evidence="9" id="KW-1133">Transmembrane helix</keyword>
<keyword evidence="6" id="KW-0418">Kinase</keyword>
<dbReference type="GO" id="GO:0005524">
    <property type="term" value="F:ATP binding"/>
    <property type="evidence" value="ECO:0007669"/>
    <property type="project" value="UniProtKB-KW"/>
</dbReference>
<feature type="transmembrane region" description="Helical" evidence="9">
    <location>
        <begin position="75"/>
        <end position="102"/>
    </location>
</feature>
<keyword evidence="4" id="KW-0808">Transferase</keyword>
<dbReference type="EMBL" id="CP049865">
    <property type="protein sequence ID" value="QIK71982.1"/>
    <property type="molecule type" value="Genomic_DNA"/>
</dbReference>
<evidence type="ECO:0000313" key="12">
    <source>
        <dbReference type="Proteomes" id="UP000501058"/>
    </source>
</evidence>
<dbReference type="InterPro" id="IPR011712">
    <property type="entry name" value="Sig_transdc_His_kin_sub3_dim/P"/>
</dbReference>
<keyword evidence="9" id="KW-0472">Membrane</keyword>
<dbReference type="PANTHER" id="PTHR24421:SF10">
    <property type="entry name" value="NITRATE_NITRITE SENSOR PROTEIN NARQ"/>
    <property type="match status" value="1"/>
</dbReference>
<dbReference type="KEGG" id="prv:G7070_06525"/>
<dbReference type="GO" id="GO:0000155">
    <property type="term" value="F:phosphorelay sensor kinase activity"/>
    <property type="evidence" value="ECO:0007669"/>
    <property type="project" value="InterPro"/>
</dbReference>
<dbReference type="AlphaFoldDB" id="A0A6G7Y584"/>
<evidence type="ECO:0000256" key="3">
    <source>
        <dbReference type="ARBA" id="ARBA00022553"/>
    </source>
</evidence>